<dbReference type="PANTHER" id="PTHR36046:SF1">
    <property type="entry name" value="DUF6737 DOMAIN-CONTAINING PROTEIN"/>
    <property type="match status" value="1"/>
</dbReference>
<comment type="caution">
    <text evidence="2">The sequence shown here is derived from an EMBL/GenBank/DDBJ whole genome shotgun (WGS) entry which is preliminary data.</text>
</comment>
<dbReference type="AlphaFoldDB" id="A0A7J7LQD3"/>
<evidence type="ECO:0000256" key="1">
    <source>
        <dbReference type="SAM" id="MobiDB-lite"/>
    </source>
</evidence>
<proteinExistence type="predicted"/>
<protein>
    <submittedName>
        <fullName evidence="2">Uncharacterized protein</fullName>
    </submittedName>
</protein>
<gene>
    <name evidence="2" type="ORF">GIB67_001877</name>
</gene>
<dbReference type="OrthoDB" id="1747990at2759"/>
<organism evidence="2 3">
    <name type="scientific">Kingdonia uniflora</name>
    <dbReference type="NCBI Taxonomy" id="39325"/>
    <lineage>
        <taxon>Eukaryota</taxon>
        <taxon>Viridiplantae</taxon>
        <taxon>Streptophyta</taxon>
        <taxon>Embryophyta</taxon>
        <taxon>Tracheophyta</taxon>
        <taxon>Spermatophyta</taxon>
        <taxon>Magnoliopsida</taxon>
        <taxon>Ranunculales</taxon>
        <taxon>Circaeasteraceae</taxon>
        <taxon>Kingdonia</taxon>
    </lineage>
</organism>
<feature type="region of interest" description="Disordered" evidence="1">
    <location>
        <begin position="58"/>
        <end position="80"/>
    </location>
</feature>
<name>A0A7J7LQD3_9MAGN</name>
<evidence type="ECO:0000313" key="2">
    <source>
        <dbReference type="EMBL" id="KAF6144866.1"/>
    </source>
</evidence>
<keyword evidence="3" id="KW-1185">Reference proteome</keyword>
<dbReference type="Proteomes" id="UP000541444">
    <property type="component" value="Unassembled WGS sequence"/>
</dbReference>
<dbReference type="PANTHER" id="PTHR36046">
    <property type="entry name" value="PROTEIN, PUTATIVE-RELATED"/>
    <property type="match status" value="1"/>
</dbReference>
<accession>A0A7J7LQD3</accession>
<reference evidence="2 3" key="1">
    <citation type="journal article" date="2020" name="IScience">
        <title>Genome Sequencing of the Endangered Kingdonia uniflora (Circaeasteraceae, Ranunculales) Reveals Potential Mechanisms of Evolutionary Specialization.</title>
        <authorList>
            <person name="Sun Y."/>
            <person name="Deng T."/>
            <person name="Zhang A."/>
            <person name="Moore M.J."/>
            <person name="Landis J.B."/>
            <person name="Lin N."/>
            <person name="Zhang H."/>
            <person name="Zhang X."/>
            <person name="Huang J."/>
            <person name="Zhang X."/>
            <person name="Sun H."/>
            <person name="Wang H."/>
        </authorList>
    </citation>
    <scope>NUCLEOTIDE SEQUENCE [LARGE SCALE GENOMIC DNA]</scope>
    <source>
        <strain evidence="2">TB1705</strain>
        <tissue evidence="2">Leaf</tissue>
    </source>
</reference>
<sequence length="164" mass="18503">MATISLLPFQLQHHHLSNPNFLPPFLSNRRTPTSTIKILKSRGSLVVVAVSSSESKNESVPEYLMNEEEEEEEEEEEGVVDSMDGYFNQLSLEYDSIWDTKPSCDHNVELQLDVRTLMIAGNGCIALTCRSLRAFHKSKNRCSVVLRASSKTLTYQRIISQIVG</sequence>
<dbReference type="EMBL" id="JACGCM010002106">
    <property type="protein sequence ID" value="KAF6144866.1"/>
    <property type="molecule type" value="Genomic_DNA"/>
</dbReference>
<dbReference type="GO" id="GO:0009507">
    <property type="term" value="C:chloroplast"/>
    <property type="evidence" value="ECO:0007669"/>
    <property type="project" value="TreeGrafter"/>
</dbReference>
<feature type="compositionally biased region" description="Acidic residues" evidence="1">
    <location>
        <begin position="65"/>
        <end position="79"/>
    </location>
</feature>
<evidence type="ECO:0000313" key="3">
    <source>
        <dbReference type="Proteomes" id="UP000541444"/>
    </source>
</evidence>